<accession>A0AC35FF60</accession>
<evidence type="ECO:0000313" key="2">
    <source>
        <dbReference type="WBParaSite" id="PS1159_v2.g1687.t1"/>
    </source>
</evidence>
<sequence length="229" mass="25588">MKNIEQDDFSTQMAFTNAYSSPSTGSLESIMGNTNSENSSPTPPPSHDERNVSRYMDNLRYTWCFNNKAEMPVNNRSHKISPSFDVFCTDRLCSRRRTKTPENRSKDDEEVCCGLRALTIASLTLIGTAEFFILITAAYAAYYCFSHSGNWDIGGVIFGLTIAHTFFAAIFAYGILKKCFKFLLPLTFLSFLIVVSGCAAFLVAFFTSFGGEKFSDSELVAHITFCFLL</sequence>
<name>A0AC35FF60_9BILA</name>
<dbReference type="WBParaSite" id="PS1159_v2.g1687.t1">
    <property type="protein sequence ID" value="PS1159_v2.g1687.t1"/>
    <property type="gene ID" value="PS1159_v2.g1687"/>
</dbReference>
<reference evidence="2" key="1">
    <citation type="submission" date="2022-11" db="UniProtKB">
        <authorList>
            <consortium name="WormBaseParasite"/>
        </authorList>
    </citation>
    <scope>IDENTIFICATION</scope>
</reference>
<protein>
    <submittedName>
        <fullName evidence="2">Uncharacterized protein</fullName>
    </submittedName>
</protein>
<proteinExistence type="predicted"/>
<evidence type="ECO:0000313" key="1">
    <source>
        <dbReference type="Proteomes" id="UP000887580"/>
    </source>
</evidence>
<organism evidence="1 2">
    <name type="scientific">Panagrolaimus sp. PS1159</name>
    <dbReference type="NCBI Taxonomy" id="55785"/>
    <lineage>
        <taxon>Eukaryota</taxon>
        <taxon>Metazoa</taxon>
        <taxon>Ecdysozoa</taxon>
        <taxon>Nematoda</taxon>
        <taxon>Chromadorea</taxon>
        <taxon>Rhabditida</taxon>
        <taxon>Tylenchina</taxon>
        <taxon>Panagrolaimomorpha</taxon>
        <taxon>Panagrolaimoidea</taxon>
        <taxon>Panagrolaimidae</taxon>
        <taxon>Panagrolaimus</taxon>
    </lineage>
</organism>
<dbReference type="Proteomes" id="UP000887580">
    <property type="component" value="Unplaced"/>
</dbReference>